<dbReference type="Proteomes" id="UP000031586">
    <property type="component" value="Unassembled WGS sequence"/>
</dbReference>
<protein>
    <submittedName>
        <fullName evidence="1">Uncharacterized protein</fullName>
    </submittedName>
</protein>
<reference evidence="1 2" key="1">
    <citation type="submission" date="2014-07" db="EMBL/GenBank/DDBJ databases">
        <title>Unique and conserved regions in Vibrio harveyi and related species in comparison with the shrimp pathogen Vibrio harveyi CAIM 1792.</title>
        <authorList>
            <person name="Espinoza-Valles I."/>
            <person name="Vora G."/>
            <person name="Leekitcharoenphon P."/>
            <person name="Ussery D."/>
            <person name="Hoj L."/>
            <person name="Gomez-Gil B."/>
        </authorList>
    </citation>
    <scope>NUCLEOTIDE SEQUENCE [LARGE SCALE GENOMIC DNA]</scope>
    <source>
        <strain evidence="2">CAIM 1854 / LMG 25443</strain>
    </source>
</reference>
<accession>A0A0C1ZAZ0</accession>
<name>A0A0C1ZAZ0_9VIBR</name>
<dbReference type="EMBL" id="JPRD01000015">
    <property type="protein sequence ID" value="KIF53309.1"/>
    <property type="molecule type" value="Genomic_DNA"/>
</dbReference>
<evidence type="ECO:0000313" key="2">
    <source>
        <dbReference type="Proteomes" id="UP000031586"/>
    </source>
</evidence>
<sequence length="98" mass="11314">MFRVTSEKFTEPAVSHKGKHYFPYDGQVQMDERGRLSMPFCYYDRQRGEWKECTAYLSDMSLVEQLFTFAQKKGLIKGFPSVVTAFLNNNTVLANKAS</sequence>
<proteinExistence type="predicted"/>
<comment type="caution">
    <text evidence="1">The sequence shown here is derived from an EMBL/GenBank/DDBJ whole genome shotgun (WGS) entry which is preliminary data.</text>
</comment>
<evidence type="ECO:0000313" key="1">
    <source>
        <dbReference type="EMBL" id="KIF53309.1"/>
    </source>
</evidence>
<dbReference type="AlphaFoldDB" id="A0A0C1ZAZ0"/>
<organism evidence="1 2">
    <name type="scientific">Vibrio owensii CAIM 1854 = LMG 25443</name>
    <dbReference type="NCBI Taxonomy" id="1229493"/>
    <lineage>
        <taxon>Bacteria</taxon>
        <taxon>Pseudomonadati</taxon>
        <taxon>Pseudomonadota</taxon>
        <taxon>Gammaproteobacteria</taxon>
        <taxon>Vibrionales</taxon>
        <taxon>Vibrionaceae</taxon>
        <taxon>Vibrio</taxon>
    </lineage>
</organism>
<gene>
    <name evidence="1" type="ORF">H735_10320</name>
</gene>
<dbReference type="PATRIC" id="fig|1229493.5.peg.1151"/>